<feature type="domain" description="Sporulation protein YpeB N-terminal" evidence="3">
    <location>
        <begin position="28"/>
        <end position="161"/>
    </location>
</feature>
<dbReference type="Pfam" id="PF14620">
    <property type="entry name" value="YPEB_PepSY1-2"/>
    <property type="match status" value="1"/>
</dbReference>
<dbReference type="GO" id="GO:0009847">
    <property type="term" value="P:spore germination"/>
    <property type="evidence" value="ECO:0007669"/>
    <property type="project" value="InterPro"/>
</dbReference>
<protein>
    <submittedName>
        <fullName evidence="4">Germination protein YpeB</fullName>
    </submittedName>
</protein>
<evidence type="ECO:0000259" key="3">
    <source>
        <dbReference type="Pfam" id="PF20769"/>
    </source>
</evidence>
<evidence type="ECO:0000313" key="4">
    <source>
        <dbReference type="EMBL" id="SHK48651.1"/>
    </source>
</evidence>
<feature type="domain" description="PepSY" evidence="1">
    <location>
        <begin position="368"/>
        <end position="428"/>
    </location>
</feature>
<keyword evidence="5" id="KW-1185">Reference proteome</keyword>
<accession>A0A1M6SVA0</accession>
<dbReference type="RefSeq" id="WP_072890403.1">
    <property type="nucleotide sequence ID" value="NZ_FRAE01000078.1"/>
</dbReference>
<dbReference type="NCBIfam" id="TIGR02889">
    <property type="entry name" value="spore_YpeB"/>
    <property type="match status" value="1"/>
</dbReference>
<proteinExistence type="predicted"/>
<dbReference type="AlphaFoldDB" id="A0A1M6SVA0"/>
<dbReference type="EMBL" id="FRAE01000078">
    <property type="protein sequence ID" value="SHK48651.1"/>
    <property type="molecule type" value="Genomic_DNA"/>
</dbReference>
<feature type="domain" description="Sporulation protein YpeB PepSY1 and PepSY2" evidence="2">
    <location>
        <begin position="181"/>
        <end position="364"/>
    </location>
</feature>
<name>A0A1M6SVA0_9FIRM</name>
<dbReference type="Proteomes" id="UP000242497">
    <property type="component" value="Unassembled WGS sequence"/>
</dbReference>
<gene>
    <name evidence="4" type="ORF">SAMN02744037_02437</name>
</gene>
<sequence>MSTKRKINILIGVLVVSILWGATQYSQKIGYKRHLDAQYQRMFYELMGNVETIQSDLSKVNVSTSTKQNVIILTDIMNQSYSAQEKMSQLPLNHRALGKTEKFLTQVGDYTVTLAKEALDDKNLNEKERKKLYELQKNAQYLSEELGELQTSIAKGKVEFFDIVTKSNKKLKKTNKSIMATSMIRIEERMSETPELIYDGPFSEHIGNIKPRLKGKKIDKNKAKEIAINFLKEKNISDLTYDGRVKNSTIPGYVFKNNNISMVVSETGGKIVWMIDTRNVKEPTLKKGEALKIAKDFLDKKGYKDMVPTYSLRYDGTTTFNFSYKQENVTIYPDLIKIKVALDSGEVVGFESQGYLVSHYNREINTPKVSADEASKSIIRGAKILKSKLAIIPTEGKKEKLCYEFRVEYENRNFLIYVDAITGKQQKIFELIKNENGTLTM</sequence>
<dbReference type="InterPro" id="IPR025711">
    <property type="entry name" value="PepSY"/>
</dbReference>
<dbReference type="Pfam" id="PF03413">
    <property type="entry name" value="PepSY"/>
    <property type="match status" value="1"/>
</dbReference>
<dbReference type="InterPro" id="IPR048402">
    <property type="entry name" value="YpeB_N"/>
</dbReference>
<dbReference type="InterPro" id="IPR014239">
    <property type="entry name" value="YpeB_PepSY1-2"/>
</dbReference>
<dbReference type="STRING" id="1123349.SAMN02744037_02437"/>
<evidence type="ECO:0000259" key="1">
    <source>
        <dbReference type="Pfam" id="PF03413"/>
    </source>
</evidence>
<dbReference type="Pfam" id="PF20769">
    <property type="entry name" value="YPEB_N"/>
    <property type="match status" value="1"/>
</dbReference>
<evidence type="ECO:0000259" key="2">
    <source>
        <dbReference type="Pfam" id="PF14620"/>
    </source>
</evidence>
<reference evidence="5" key="1">
    <citation type="submission" date="2016-11" db="EMBL/GenBank/DDBJ databases">
        <authorList>
            <person name="Varghese N."/>
            <person name="Submissions S."/>
        </authorList>
    </citation>
    <scope>NUCLEOTIDE SEQUENCE [LARGE SCALE GENOMIC DNA]</scope>
    <source>
        <strain evidence="5">DSM 15518</strain>
    </source>
</reference>
<dbReference type="OrthoDB" id="2372097at2"/>
<organism evidence="4 5">
    <name type="scientific">Tepidibacter formicigenes DSM 15518</name>
    <dbReference type="NCBI Taxonomy" id="1123349"/>
    <lineage>
        <taxon>Bacteria</taxon>
        <taxon>Bacillati</taxon>
        <taxon>Bacillota</taxon>
        <taxon>Clostridia</taxon>
        <taxon>Peptostreptococcales</taxon>
        <taxon>Peptostreptococcaceae</taxon>
        <taxon>Tepidibacter</taxon>
    </lineage>
</organism>
<evidence type="ECO:0000313" key="5">
    <source>
        <dbReference type="Proteomes" id="UP000242497"/>
    </source>
</evidence>